<dbReference type="InterPro" id="IPR001610">
    <property type="entry name" value="PAC"/>
</dbReference>
<feature type="compositionally biased region" description="Low complexity" evidence="2">
    <location>
        <begin position="1279"/>
        <end position="1289"/>
    </location>
</feature>
<sequence>MITWVSDPAGARTALAPAWHSATGADPRGDLGDGWQRRLHPDDLPGYLARTAAARAAGRGWTETFRLRHTGGTEQAAREHAVAAGGTWTGVVLPDTDGHRPGTAGAAFRLLAEHADDVIARHAPDGTWSWVSPSVRRVAGYRPDDIVGRHPRDVVHPDDAAALDRALARLTDDEPAGLTLRLRHADGTHRWFALHARRVRDARTGAVEIHTSTRDVTEQLLAQEELARFRGLADRAADLIVIADADGAVRYLNPAGREMLGLPADRPPGGLTMAATVAPADRKRFDGVLAEVDRSGAWSGSMRLVDTAGIVIPVWLAAAAHPDPRGRTAFYSAVAQDLRERRGGEPALQAERERYRLLVAQAPVGIWVADRTGATTFANDHMTEITGREVDGLAGVEHIHAEDRAAVAASWGAAVDGGYAWRQEFRVLTPGGEVRTVTSTARPLHDAVGSVTGFLGTTTDVSEQRAAERERREAAGQQAARRASDTAAARLRAMVGGLTAVVWEADWDPAVGLRFTFVSDRAHELLGYPVRRWLDDPGLWPSLIHPADRAAALATTAERTGGGHDHDLTYRACTADGHTVWLHQVVHVARDDTGDGTALRAQGLTVDVTEQRRAERSSEILAETGRLMAEAGAAEEKLDALVRLVADDFGDVAVVSLAGPDGLLRRVAVSRPADPAVERDLLLFPPAAPHPDVRAADGPVSSTGTTAVDDHPALTVPLRIEGRFGGVLSFLALGPARLHDRTDLVLAEELGRRTSLMLESDRRRTRERHLQRVTADLATADTVDEAGRRLVGRLRDILGARAVSVYVADAEQGLLRRVHAVGRADDPLDRYDTVLRLDGDTPFSRSARSGTAIWLGDRPGGSAAAVLPLRSGSVVVGVVGLAFPTPRTFPPDERAFALALAAQAAPALERAAAADERRMISETLQNSLLPPTLPELDRLSLAARYLPGAQGTRAGGDWYDVLPLPGGRVAIAVGDVVGQGSRAAAVMGQLRSALSAYLLEGHAPEVAVGHLDRFAHRVPGAAGSTVTCLVLDPADGTVAWARAGHPPPLVLGPDGARLLEDATGTVLAVRGRPPYVAGSARLAPGDSIALYTDGLVERRGEVVDDGLERLCAAGEKAHPLPPAELAEALLAAGLDDGPSDDVALIVARLTPPPLSLDLPAAGDELRGLRHTVARWAAEIGLDPDESYDLQLALGEAAANAAEHAYRGAAEPGRMQVHLARRGATRIAVSVRDGGRWRPPPADRGHRGRGLQLIREIGDDVHLHHDADGTTIRFTVPAVPRRPDAPAAATEPDEAPAGPTSLRTRRTPDGERLAVLGDLDPAGADAVGPGLLAAARSGGIGPVLDLRGVGHLSGAGIALLAAVVDAATERGRAPHLDAGHSGVVHRALELAGLPTGPVSRTAPAAQR</sequence>
<dbReference type="PROSITE" id="PS51746">
    <property type="entry name" value="PPM_2"/>
    <property type="match status" value="1"/>
</dbReference>
<feature type="domain" description="PAC" evidence="4">
    <location>
        <begin position="176"/>
        <end position="228"/>
    </location>
</feature>
<dbReference type="PROSITE" id="PS50113">
    <property type="entry name" value="PAC"/>
    <property type="match status" value="3"/>
</dbReference>
<dbReference type="CDD" id="cd16936">
    <property type="entry name" value="HATPase_RsbW-like"/>
    <property type="match status" value="1"/>
</dbReference>
<dbReference type="SUPFAM" id="SSF52091">
    <property type="entry name" value="SpoIIaa-like"/>
    <property type="match status" value="1"/>
</dbReference>
<evidence type="ECO:0000256" key="1">
    <source>
        <dbReference type="ARBA" id="ARBA00022801"/>
    </source>
</evidence>
<protein>
    <recommendedName>
        <fullName evidence="9">Histidine kinase</fullName>
    </recommendedName>
</protein>
<dbReference type="Pfam" id="PF08448">
    <property type="entry name" value="PAS_4"/>
    <property type="match status" value="1"/>
</dbReference>
<dbReference type="InterPro" id="IPR002645">
    <property type="entry name" value="STAS_dom"/>
</dbReference>
<keyword evidence="1" id="KW-0378">Hydrolase</keyword>
<dbReference type="InterPro" id="IPR000700">
    <property type="entry name" value="PAS-assoc_C"/>
</dbReference>
<dbReference type="SMART" id="SM00086">
    <property type="entry name" value="PAC"/>
    <property type="match status" value="4"/>
</dbReference>
<dbReference type="PROSITE" id="PS50112">
    <property type="entry name" value="PAS"/>
    <property type="match status" value="3"/>
</dbReference>
<dbReference type="PANTHER" id="PTHR43156">
    <property type="entry name" value="STAGE II SPORULATION PROTEIN E-RELATED"/>
    <property type="match status" value="1"/>
</dbReference>
<dbReference type="Gene3D" id="3.30.450.20">
    <property type="entry name" value="PAS domain"/>
    <property type="match status" value="5"/>
</dbReference>
<dbReference type="InterPro" id="IPR036513">
    <property type="entry name" value="STAS_dom_sf"/>
</dbReference>
<dbReference type="SUPFAM" id="SSF55781">
    <property type="entry name" value="GAF domain-like"/>
    <property type="match status" value="2"/>
</dbReference>
<feature type="domain" description="PPM-type phosphatase" evidence="6">
    <location>
        <begin position="940"/>
        <end position="1149"/>
    </location>
</feature>
<organism evidence="7 8">
    <name type="scientific">Pseudonocardia hydrocarbonoxydans</name>
    <dbReference type="NCBI Taxonomy" id="76726"/>
    <lineage>
        <taxon>Bacteria</taxon>
        <taxon>Bacillati</taxon>
        <taxon>Actinomycetota</taxon>
        <taxon>Actinomycetes</taxon>
        <taxon>Pseudonocardiales</taxon>
        <taxon>Pseudonocardiaceae</taxon>
        <taxon>Pseudonocardia</taxon>
    </lineage>
</organism>
<dbReference type="Gene3D" id="3.30.450.40">
    <property type="match status" value="2"/>
</dbReference>
<dbReference type="Gene3D" id="3.60.40.10">
    <property type="entry name" value="PPM-type phosphatase domain"/>
    <property type="match status" value="1"/>
</dbReference>
<proteinExistence type="predicted"/>
<evidence type="ECO:0000259" key="4">
    <source>
        <dbReference type="PROSITE" id="PS50113"/>
    </source>
</evidence>
<dbReference type="InterPro" id="IPR035965">
    <property type="entry name" value="PAS-like_dom_sf"/>
</dbReference>
<dbReference type="Pfam" id="PF13185">
    <property type="entry name" value="GAF_2"/>
    <property type="match status" value="1"/>
</dbReference>
<dbReference type="SMART" id="SM00065">
    <property type="entry name" value="GAF"/>
    <property type="match status" value="1"/>
</dbReference>
<dbReference type="Proteomes" id="UP000320338">
    <property type="component" value="Unassembled WGS sequence"/>
</dbReference>
<dbReference type="InterPro" id="IPR003594">
    <property type="entry name" value="HATPase_dom"/>
</dbReference>
<feature type="domain" description="STAS" evidence="5">
    <location>
        <begin position="1299"/>
        <end position="1406"/>
    </location>
</feature>
<feature type="domain" description="PAS" evidence="3">
    <location>
        <begin position="104"/>
        <end position="174"/>
    </location>
</feature>
<feature type="region of interest" description="Disordered" evidence="2">
    <location>
        <begin position="459"/>
        <end position="483"/>
    </location>
</feature>
<dbReference type="Pfam" id="PF08447">
    <property type="entry name" value="PAS_3"/>
    <property type="match status" value="3"/>
</dbReference>
<dbReference type="Pfam" id="PF13581">
    <property type="entry name" value="HATPase_c_2"/>
    <property type="match status" value="1"/>
</dbReference>
<evidence type="ECO:0000256" key="2">
    <source>
        <dbReference type="SAM" id="MobiDB-lite"/>
    </source>
</evidence>
<gene>
    <name evidence="7" type="ORF">PHY01_05050</name>
</gene>
<dbReference type="SMART" id="SM00331">
    <property type="entry name" value="PP2C_SIG"/>
    <property type="match status" value="1"/>
</dbReference>
<evidence type="ECO:0000259" key="3">
    <source>
        <dbReference type="PROSITE" id="PS50112"/>
    </source>
</evidence>
<feature type="region of interest" description="Disordered" evidence="2">
    <location>
        <begin position="688"/>
        <end position="708"/>
    </location>
</feature>
<dbReference type="InterPro" id="IPR052016">
    <property type="entry name" value="Bact_Sigma-Reg"/>
</dbReference>
<comment type="caution">
    <text evidence="7">The sequence shown here is derived from an EMBL/GenBank/DDBJ whole genome shotgun (WGS) entry which is preliminary data.</text>
</comment>
<feature type="domain" description="PAS" evidence="3">
    <location>
        <begin position="225"/>
        <end position="296"/>
    </location>
</feature>
<dbReference type="CDD" id="cd00130">
    <property type="entry name" value="PAS"/>
    <property type="match status" value="4"/>
</dbReference>
<dbReference type="InterPro" id="IPR001932">
    <property type="entry name" value="PPM-type_phosphatase-like_dom"/>
</dbReference>
<dbReference type="InterPro" id="IPR029016">
    <property type="entry name" value="GAF-like_dom_sf"/>
</dbReference>
<evidence type="ECO:0000313" key="7">
    <source>
        <dbReference type="EMBL" id="GEC18222.1"/>
    </source>
</evidence>
<dbReference type="EMBL" id="BJNG01000003">
    <property type="protein sequence ID" value="GEC18222.1"/>
    <property type="molecule type" value="Genomic_DNA"/>
</dbReference>
<name>A0A4Y3WGU7_9PSEU</name>
<dbReference type="Gene3D" id="3.30.565.10">
    <property type="entry name" value="Histidine kinase-like ATPase, C-terminal domain"/>
    <property type="match status" value="1"/>
</dbReference>
<reference evidence="7 8" key="1">
    <citation type="submission" date="2019-06" db="EMBL/GenBank/DDBJ databases">
        <title>Whole genome shotgun sequence of Pseudonocardia hydrocarbonoxydans NBRC 14498.</title>
        <authorList>
            <person name="Hosoyama A."/>
            <person name="Uohara A."/>
            <person name="Ohji S."/>
            <person name="Ichikawa N."/>
        </authorList>
    </citation>
    <scope>NUCLEOTIDE SEQUENCE [LARGE SCALE GENOMIC DNA]</scope>
    <source>
        <strain evidence="7 8">NBRC 14498</strain>
    </source>
</reference>
<evidence type="ECO:0008006" key="9">
    <source>
        <dbReference type="Google" id="ProtNLM"/>
    </source>
</evidence>
<dbReference type="InterPro" id="IPR003018">
    <property type="entry name" value="GAF"/>
</dbReference>
<dbReference type="InterPro" id="IPR036890">
    <property type="entry name" value="HATPase_C_sf"/>
</dbReference>
<dbReference type="PROSITE" id="PS50801">
    <property type="entry name" value="STAS"/>
    <property type="match status" value="1"/>
</dbReference>
<dbReference type="SMART" id="SM00091">
    <property type="entry name" value="PAS"/>
    <property type="match status" value="4"/>
</dbReference>
<evidence type="ECO:0000259" key="6">
    <source>
        <dbReference type="PROSITE" id="PS51746"/>
    </source>
</evidence>
<dbReference type="PANTHER" id="PTHR43156:SF2">
    <property type="entry name" value="STAGE II SPORULATION PROTEIN E"/>
    <property type="match status" value="1"/>
</dbReference>
<dbReference type="SUPFAM" id="SSF81606">
    <property type="entry name" value="PP2C-like"/>
    <property type="match status" value="1"/>
</dbReference>
<dbReference type="SUPFAM" id="SSF55785">
    <property type="entry name" value="PYP-like sensor domain (PAS domain)"/>
    <property type="match status" value="5"/>
</dbReference>
<dbReference type="Gene3D" id="3.30.750.24">
    <property type="entry name" value="STAS domain"/>
    <property type="match status" value="1"/>
</dbReference>
<dbReference type="InterPro" id="IPR036457">
    <property type="entry name" value="PPM-type-like_dom_sf"/>
</dbReference>
<dbReference type="GO" id="GO:0016791">
    <property type="term" value="F:phosphatase activity"/>
    <property type="evidence" value="ECO:0007669"/>
    <property type="project" value="TreeGrafter"/>
</dbReference>
<feature type="domain" description="PAS" evidence="3">
    <location>
        <begin position="351"/>
        <end position="395"/>
    </location>
</feature>
<dbReference type="InterPro" id="IPR000014">
    <property type="entry name" value="PAS"/>
</dbReference>
<feature type="domain" description="PAC" evidence="4">
    <location>
        <begin position="566"/>
        <end position="620"/>
    </location>
</feature>
<dbReference type="Pfam" id="PF07228">
    <property type="entry name" value="SpoIIE"/>
    <property type="match status" value="1"/>
</dbReference>
<keyword evidence="8" id="KW-1185">Reference proteome</keyword>
<evidence type="ECO:0000259" key="5">
    <source>
        <dbReference type="PROSITE" id="PS50801"/>
    </source>
</evidence>
<accession>A0A4Y3WGU7</accession>
<dbReference type="SUPFAM" id="SSF55874">
    <property type="entry name" value="ATPase domain of HSP90 chaperone/DNA topoisomerase II/histidine kinase"/>
    <property type="match status" value="1"/>
</dbReference>
<evidence type="ECO:0000313" key="8">
    <source>
        <dbReference type="Proteomes" id="UP000320338"/>
    </source>
</evidence>
<dbReference type="InterPro" id="IPR013655">
    <property type="entry name" value="PAS_fold_3"/>
</dbReference>
<dbReference type="InterPro" id="IPR013656">
    <property type="entry name" value="PAS_4"/>
</dbReference>
<feature type="domain" description="PAC" evidence="4">
    <location>
        <begin position="421"/>
        <end position="473"/>
    </location>
</feature>
<dbReference type="NCBIfam" id="TIGR00229">
    <property type="entry name" value="sensory_box"/>
    <property type="match status" value="3"/>
</dbReference>
<feature type="region of interest" description="Disordered" evidence="2">
    <location>
        <begin position="1279"/>
        <end position="1307"/>
    </location>
</feature>
<feature type="compositionally biased region" description="Basic and acidic residues" evidence="2">
    <location>
        <begin position="462"/>
        <end position="474"/>
    </location>
</feature>